<dbReference type="PANTHER" id="PTHR34341">
    <property type="entry name" value="TRANSMEMBRANE PROTEIN 107"/>
    <property type="match status" value="1"/>
</dbReference>
<dbReference type="GO" id="GO:1904491">
    <property type="term" value="P:protein localization to ciliary transition zone"/>
    <property type="evidence" value="ECO:0007669"/>
    <property type="project" value="TreeGrafter"/>
</dbReference>
<dbReference type="Pfam" id="PF14995">
    <property type="entry name" value="TMEM107"/>
    <property type="match status" value="1"/>
</dbReference>
<name>A0A0G4EHW5_VITBC</name>
<keyword evidence="5 7" id="KW-1133">Transmembrane helix</keyword>
<evidence type="ECO:0000256" key="2">
    <source>
        <dbReference type="ARBA" id="ARBA00015652"/>
    </source>
</evidence>
<evidence type="ECO:0000313" key="8">
    <source>
        <dbReference type="EMBL" id="CEL95514.1"/>
    </source>
</evidence>
<organism evidence="8 9">
    <name type="scientific">Vitrella brassicaformis (strain CCMP3155)</name>
    <dbReference type="NCBI Taxonomy" id="1169540"/>
    <lineage>
        <taxon>Eukaryota</taxon>
        <taxon>Sar</taxon>
        <taxon>Alveolata</taxon>
        <taxon>Colpodellida</taxon>
        <taxon>Vitrellaceae</taxon>
        <taxon>Vitrella</taxon>
    </lineage>
</organism>
<keyword evidence="6 7" id="KW-0472">Membrane</keyword>
<feature type="transmembrane region" description="Helical" evidence="7">
    <location>
        <begin position="6"/>
        <end position="27"/>
    </location>
</feature>
<evidence type="ECO:0000313" key="9">
    <source>
        <dbReference type="Proteomes" id="UP000041254"/>
    </source>
</evidence>
<sequence length="140" mass="15573">MGSKGGLIPVRFLVTLGQMLGIIFLLYSKGDHVRAALPFDYDKEEYKDAERSFEAAIGLSIAFLIVELIGLLAGVSLFFTAVAFVDSLLHGLGCVLLVMFITNEWRSETLWILFPFISLVPFVCEVWAFVAVFGLQVMPY</sequence>
<feature type="transmembrane region" description="Helical" evidence="7">
    <location>
        <begin position="112"/>
        <end position="135"/>
    </location>
</feature>
<dbReference type="AlphaFoldDB" id="A0A0G4EHW5"/>
<gene>
    <name evidence="8" type="ORF">Vbra_11944</name>
</gene>
<accession>A0A0G4EHW5</accession>
<dbReference type="OrthoDB" id="2114471at2759"/>
<evidence type="ECO:0000256" key="1">
    <source>
        <dbReference type="ARBA" id="ARBA00004141"/>
    </source>
</evidence>
<dbReference type="Proteomes" id="UP000041254">
    <property type="component" value="Unassembled WGS sequence"/>
</dbReference>
<dbReference type="EMBL" id="CDMY01000228">
    <property type="protein sequence ID" value="CEL95514.1"/>
    <property type="molecule type" value="Genomic_DNA"/>
</dbReference>
<feature type="transmembrane region" description="Helical" evidence="7">
    <location>
        <begin position="53"/>
        <end position="72"/>
    </location>
</feature>
<evidence type="ECO:0000256" key="6">
    <source>
        <dbReference type="ARBA" id="ARBA00023136"/>
    </source>
</evidence>
<evidence type="ECO:0000256" key="5">
    <source>
        <dbReference type="ARBA" id="ARBA00022989"/>
    </source>
</evidence>
<dbReference type="GO" id="GO:1905515">
    <property type="term" value="P:non-motile cilium assembly"/>
    <property type="evidence" value="ECO:0007669"/>
    <property type="project" value="TreeGrafter"/>
</dbReference>
<comment type="subcellular location">
    <subcellularLocation>
        <location evidence="1">Membrane</location>
        <topology evidence="1">Multi-pass membrane protein</topology>
    </subcellularLocation>
</comment>
<proteinExistence type="predicted"/>
<dbReference type="InParanoid" id="A0A0G4EHW5"/>
<feature type="transmembrane region" description="Helical" evidence="7">
    <location>
        <begin position="78"/>
        <end position="100"/>
    </location>
</feature>
<protein>
    <recommendedName>
        <fullName evidence="2">Transmembrane protein 107</fullName>
    </recommendedName>
</protein>
<keyword evidence="9" id="KW-1185">Reference proteome</keyword>
<evidence type="ECO:0000256" key="3">
    <source>
        <dbReference type="ARBA" id="ARBA00022692"/>
    </source>
</evidence>
<dbReference type="GO" id="GO:0016020">
    <property type="term" value="C:membrane"/>
    <property type="evidence" value="ECO:0007669"/>
    <property type="project" value="UniProtKB-SubCell"/>
</dbReference>
<dbReference type="PANTHER" id="PTHR34341:SF1">
    <property type="entry name" value="TRANSMEMBRANE PROTEIN 107"/>
    <property type="match status" value="1"/>
</dbReference>
<reference evidence="8 9" key="1">
    <citation type="submission" date="2014-11" db="EMBL/GenBank/DDBJ databases">
        <authorList>
            <person name="Zhu J."/>
            <person name="Qi W."/>
            <person name="Song R."/>
        </authorList>
    </citation>
    <scope>NUCLEOTIDE SEQUENCE [LARGE SCALE GENOMIC DNA]</scope>
</reference>
<dbReference type="InterPro" id="IPR029248">
    <property type="entry name" value="TMEM107"/>
</dbReference>
<evidence type="ECO:0000256" key="7">
    <source>
        <dbReference type="SAM" id="Phobius"/>
    </source>
</evidence>
<dbReference type="GO" id="GO:0036038">
    <property type="term" value="C:MKS complex"/>
    <property type="evidence" value="ECO:0007669"/>
    <property type="project" value="TreeGrafter"/>
</dbReference>
<keyword evidence="3 7" id="KW-0812">Transmembrane</keyword>
<keyword evidence="4" id="KW-0970">Cilium biogenesis/degradation</keyword>
<dbReference type="OMA" id="VCLKKVP"/>
<dbReference type="VEuPathDB" id="CryptoDB:Vbra_11944"/>
<evidence type="ECO:0000256" key="4">
    <source>
        <dbReference type="ARBA" id="ARBA00022794"/>
    </source>
</evidence>